<reference evidence="1" key="1">
    <citation type="submission" date="2022-07" db="EMBL/GenBank/DDBJ databases">
        <title>Phylogenomic reconstructions and comparative analyses of Kickxellomycotina fungi.</title>
        <authorList>
            <person name="Reynolds N.K."/>
            <person name="Stajich J.E."/>
            <person name="Barry K."/>
            <person name="Grigoriev I.V."/>
            <person name="Crous P."/>
            <person name="Smith M.E."/>
        </authorList>
    </citation>
    <scope>NUCLEOTIDE SEQUENCE</scope>
    <source>
        <strain evidence="1">CBS 109366</strain>
    </source>
</reference>
<gene>
    <name evidence="1" type="primary">URM1</name>
    <name evidence="1" type="ORF">IWQ57_001215</name>
</gene>
<organism evidence="1 2">
    <name type="scientific">Coemansia nantahalensis</name>
    <dbReference type="NCBI Taxonomy" id="2789366"/>
    <lineage>
        <taxon>Eukaryota</taxon>
        <taxon>Fungi</taxon>
        <taxon>Fungi incertae sedis</taxon>
        <taxon>Zoopagomycota</taxon>
        <taxon>Kickxellomycotina</taxon>
        <taxon>Kickxellomycetes</taxon>
        <taxon>Kickxellales</taxon>
        <taxon>Kickxellaceae</taxon>
        <taxon>Coemansia</taxon>
    </lineage>
</organism>
<protein>
    <submittedName>
        <fullName evidence="1">Ubiquitin- modifier 1</fullName>
    </submittedName>
</protein>
<accession>A0ACC1K4U7</accession>
<dbReference type="Proteomes" id="UP001140234">
    <property type="component" value="Unassembled WGS sequence"/>
</dbReference>
<evidence type="ECO:0000313" key="2">
    <source>
        <dbReference type="Proteomes" id="UP001140234"/>
    </source>
</evidence>
<sequence>TGGKDTTIRRLIEHIGEDYLKASTDLFCTGSTLRPGILVIINDADWEITDDGMDKYDYKLQDEDEIVFVSTLHGG</sequence>
<keyword evidence="2" id="KW-1185">Reference proteome</keyword>
<evidence type="ECO:0000313" key="1">
    <source>
        <dbReference type="EMBL" id="KAJ2773611.1"/>
    </source>
</evidence>
<proteinExistence type="predicted"/>
<dbReference type="EMBL" id="JANBUJ010000202">
    <property type="protein sequence ID" value="KAJ2773611.1"/>
    <property type="molecule type" value="Genomic_DNA"/>
</dbReference>
<name>A0ACC1K4U7_9FUNG</name>
<comment type="caution">
    <text evidence="1">The sequence shown here is derived from an EMBL/GenBank/DDBJ whole genome shotgun (WGS) entry which is preliminary data.</text>
</comment>
<feature type="non-terminal residue" evidence="1">
    <location>
        <position position="1"/>
    </location>
</feature>